<dbReference type="Proteomes" id="UP000244073">
    <property type="component" value="Unassembled WGS sequence"/>
</dbReference>
<feature type="region of interest" description="Disordered" evidence="1">
    <location>
        <begin position="1"/>
        <end position="41"/>
    </location>
</feature>
<evidence type="ECO:0000256" key="1">
    <source>
        <dbReference type="SAM" id="MobiDB-lite"/>
    </source>
</evidence>
<comment type="caution">
    <text evidence="2">The sequence shown here is derived from an EMBL/GenBank/DDBJ whole genome shotgun (WGS) entry which is preliminary data.</text>
</comment>
<dbReference type="AlphaFoldDB" id="A0A2T5M6K3"/>
<dbReference type="VEuPathDB" id="FungiDB:P175DRAFT_0553445"/>
<dbReference type="EMBL" id="MSFN02000001">
    <property type="protein sequence ID" value="PTU24163.1"/>
    <property type="molecule type" value="Genomic_DNA"/>
</dbReference>
<dbReference type="GeneID" id="63817376"/>
<name>A0A2T5M6K3_9EURO</name>
<protein>
    <submittedName>
        <fullName evidence="2">Uncharacterized protein</fullName>
    </submittedName>
</protein>
<accession>A0A2T5M6K3</accession>
<dbReference type="RefSeq" id="XP_040755555.1">
    <property type="nucleotide sequence ID" value="XM_040900492.1"/>
</dbReference>
<proteinExistence type="predicted"/>
<sequence>MRKLPEESEVVDKTADEPEINNSLVICGGGGGGGDDDDDDDDVFELPGNCTYIIQNQVKTQSDEAGSYLGTSQQEALSGHGAASHPVIRQEKDLLLEPGNRLIMQWLFVIRISAWELMLIPNGSGVRKSREYGWDGPFWSKSATSELGVTLKYSKNPVTELANNNDLLPLLGGSCNVIAQPLRLVIPRGIRIAVMDEKRGTGSGISRFGHLTDLRISII</sequence>
<reference evidence="2 3" key="1">
    <citation type="journal article" date="2018" name="Proc. Natl. Acad. Sci. U.S.A.">
        <title>Linking secondary metabolites to gene clusters through genome sequencing of six diverse Aspergillus species.</title>
        <authorList>
            <person name="Kaerboelling I."/>
            <person name="Vesth T.C."/>
            <person name="Frisvad J.C."/>
            <person name="Nybo J.L."/>
            <person name="Theobald S."/>
            <person name="Kuo A."/>
            <person name="Bowyer P."/>
            <person name="Matsuda Y."/>
            <person name="Mondo S."/>
            <person name="Lyhne E.K."/>
            <person name="Kogle M.E."/>
            <person name="Clum A."/>
            <person name="Lipzen A."/>
            <person name="Salamov A."/>
            <person name="Ngan C.Y."/>
            <person name="Daum C."/>
            <person name="Chiniquy J."/>
            <person name="Barry K."/>
            <person name="LaButti K."/>
            <person name="Haridas S."/>
            <person name="Simmons B.A."/>
            <person name="Magnuson J.K."/>
            <person name="Mortensen U.H."/>
            <person name="Larsen T.O."/>
            <person name="Grigoriev I.V."/>
            <person name="Baker S.E."/>
            <person name="Andersen M.R."/>
        </authorList>
    </citation>
    <scope>NUCLEOTIDE SEQUENCE [LARGE SCALE GENOMIC DNA]</scope>
    <source>
        <strain evidence="2 3">IBT 24754</strain>
    </source>
</reference>
<organism evidence="2 3">
    <name type="scientific">Aspergillus ochraceoroseus IBT 24754</name>
    <dbReference type="NCBI Taxonomy" id="1392256"/>
    <lineage>
        <taxon>Eukaryota</taxon>
        <taxon>Fungi</taxon>
        <taxon>Dikarya</taxon>
        <taxon>Ascomycota</taxon>
        <taxon>Pezizomycotina</taxon>
        <taxon>Eurotiomycetes</taxon>
        <taxon>Eurotiomycetidae</taxon>
        <taxon>Eurotiales</taxon>
        <taxon>Aspergillaceae</taxon>
        <taxon>Aspergillus</taxon>
        <taxon>Aspergillus subgen. Nidulantes</taxon>
    </lineage>
</organism>
<gene>
    <name evidence="2" type="ORF">P175DRAFT_0553445</name>
</gene>
<feature type="compositionally biased region" description="Basic and acidic residues" evidence="1">
    <location>
        <begin position="1"/>
        <end position="16"/>
    </location>
</feature>
<evidence type="ECO:0000313" key="3">
    <source>
        <dbReference type="Proteomes" id="UP000244073"/>
    </source>
</evidence>
<evidence type="ECO:0000313" key="2">
    <source>
        <dbReference type="EMBL" id="PTU24163.1"/>
    </source>
</evidence>